<reference evidence="1" key="2">
    <citation type="journal article" date="2022" name="BMC Genomics">
        <title>Comparative genome analysis of mycobacteria focusing on tRNA and non-coding RNA.</title>
        <authorList>
            <person name="Behra P.R.K."/>
            <person name="Pettersson B.M.F."/>
            <person name="Ramesh M."/>
            <person name="Das S."/>
            <person name="Dasgupta S."/>
            <person name="Kirsebom L.A."/>
        </authorList>
    </citation>
    <scope>NUCLEOTIDE SEQUENCE</scope>
    <source>
        <strain evidence="1">DSM 44615</strain>
    </source>
</reference>
<organism evidence="1 2">
    <name type="scientific">[Mycobacterium] manitobense</name>
    <dbReference type="NCBI Taxonomy" id="190147"/>
    <lineage>
        <taxon>Bacteria</taxon>
        <taxon>Bacillati</taxon>
        <taxon>Actinomycetota</taxon>
        <taxon>Actinomycetes</taxon>
        <taxon>Mycobacteriales</taxon>
        <taxon>Mycobacteriaceae</taxon>
        <taxon>Mycolicibacterium</taxon>
    </lineage>
</organism>
<dbReference type="EMBL" id="JACKSJ010000118">
    <property type="protein sequence ID" value="MCV7171273.1"/>
    <property type="molecule type" value="Genomic_DNA"/>
</dbReference>
<keyword evidence="2" id="KW-1185">Reference proteome</keyword>
<dbReference type="Proteomes" id="UP001140293">
    <property type="component" value="Unassembled WGS sequence"/>
</dbReference>
<evidence type="ECO:0000313" key="2">
    <source>
        <dbReference type="Proteomes" id="UP001140293"/>
    </source>
</evidence>
<name>A0A9X3BV01_9MYCO</name>
<protein>
    <submittedName>
        <fullName evidence="1">Uncharacterized protein</fullName>
    </submittedName>
</protein>
<accession>A0A9X3BV01</accession>
<gene>
    <name evidence="1" type="ORF">H7I41_15265</name>
</gene>
<comment type="caution">
    <text evidence="1">The sequence shown here is derived from an EMBL/GenBank/DDBJ whole genome shotgun (WGS) entry which is preliminary data.</text>
</comment>
<dbReference type="RefSeq" id="WP_264013462.1">
    <property type="nucleotide sequence ID" value="NZ_JACKSJ010000118.1"/>
</dbReference>
<sequence length="100" mass="11687">MTTMEGRWRHSFEEDHEGIRVYRPDDYDFPPSRRRGGVEFGADGTFLDWGPSTPDVNGRPGSWTVDEAMRQLELTIGDWHRIIEVVCLRADRLELRIRTP</sequence>
<proteinExistence type="predicted"/>
<evidence type="ECO:0000313" key="1">
    <source>
        <dbReference type="EMBL" id="MCV7171273.1"/>
    </source>
</evidence>
<dbReference type="AlphaFoldDB" id="A0A9X3BV01"/>
<reference evidence="1" key="1">
    <citation type="submission" date="2020-07" db="EMBL/GenBank/DDBJ databases">
        <authorList>
            <person name="Pettersson B.M.F."/>
            <person name="Behra P.R.K."/>
            <person name="Ramesh M."/>
            <person name="Das S."/>
            <person name="Dasgupta S."/>
            <person name="Kirsebom L.A."/>
        </authorList>
    </citation>
    <scope>NUCLEOTIDE SEQUENCE</scope>
    <source>
        <strain evidence="1">DSM 44615</strain>
    </source>
</reference>